<organism>
    <name type="scientific">Ixodes scapularis</name>
    <name type="common">Black-legged tick</name>
    <name type="synonym">Deer tick</name>
    <dbReference type="NCBI Taxonomy" id="6945"/>
    <lineage>
        <taxon>Eukaryota</taxon>
        <taxon>Metazoa</taxon>
        <taxon>Ecdysozoa</taxon>
        <taxon>Arthropoda</taxon>
        <taxon>Chelicerata</taxon>
        <taxon>Arachnida</taxon>
        <taxon>Acari</taxon>
        <taxon>Parasitiformes</taxon>
        <taxon>Ixodida</taxon>
        <taxon>Ixodoidea</taxon>
        <taxon>Ixodidae</taxon>
        <taxon>Ixodinae</taxon>
        <taxon>Ixodes</taxon>
    </lineage>
</organism>
<dbReference type="EMBL" id="ABJB010219139">
    <property type="status" value="NOT_ANNOTATED_CDS"/>
    <property type="molecule type" value="Genomic_DNA"/>
</dbReference>
<evidence type="ECO:0000313" key="2">
    <source>
        <dbReference type="EnsemblMetazoa" id="ISCW023941-PA"/>
    </source>
</evidence>
<dbReference type="EMBL" id="DS979971">
    <property type="protein sequence ID" value="EEC20499.1"/>
    <property type="molecule type" value="Genomic_DNA"/>
</dbReference>
<reference evidence="2" key="2">
    <citation type="submission" date="2020-05" db="UniProtKB">
        <authorList>
            <consortium name="EnsemblMetazoa"/>
        </authorList>
    </citation>
    <scope>IDENTIFICATION</scope>
    <source>
        <strain evidence="2">wikel</strain>
    </source>
</reference>
<sequence>MAAYHHLKAPAAAYSVNGIGLHHGSPGVDLLHPGYPGHPAESDWTSTGDEWDSQMIEEVWYGSSGCPRHPPIRLDKYRDEWDSQMIEEVWYGSSGCPTTIDVC</sequence>
<evidence type="ECO:0000313" key="3">
    <source>
        <dbReference type="Proteomes" id="UP000001555"/>
    </source>
</evidence>
<dbReference type="PaxDb" id="6945-B7QNS7"/>
<protein>
    <submittedName>
        <fullName evidence="1 2">Uncharacterized protein</fullName>
    </submittedName>
</protein>
<keyword evidence="3" id="KW-1185">Reference proteome</keyword>
<dbReference type="Proteomes" id="UP000001555">
    <property type="component" value="Unassembled WGS sequence"/>
</dbReference>
<name>B7QNS7_IXOSC</name>
<accession>B7QNS7</accession>
<dbReference type="VEuPathDB" id="VectorBase:ISCI023941"/>
<dbReference type="EnsemblMetazoa" id="ISCW023941-RA">
    <property type="protein sequence ID" value="ISCW023941-PA"/>
    <property type="gene ID" value="ISCW023941"/>
</dbReference>
<dbReference type="VEuPathDB" id="VectorBase:ISCW023941"/>
<proteinExistence type="predicted"/>
<dbReference type="HOGENOM" id="CLU_2266701_0_0_1"/>
<dbReference type="OrthoDB" id="6159439at2759"/>
<dbReference type="VEuPathDB" id="VectorBase:ISCP_032739"/>
<evidence type="ECO:0000313" key="1">
    <source>
        <dbReference type="EMBL" id="EEC20499.1"/>
    </source>
</evidence>
<dbReference type="EMBL" id="ABJB010750455">
    <property type="status" value="NOT_ANNOTATED_CDS"/>
    <property type="molecule type" value="Genomic_DNA"/>
</dbReference>
<gene>
    <name evidence="1" type="ORF">IscW_ISCW023941</name>
</gene>
<reference evidence="1 3" key="1">
    <citation type="submission" date="2008-03" db="EMBL/GenBank/DDBJ databases">
        <title>Annotation of Ixodes scapularis.</title>
        <authorList>
            <consortium name="Ixodes scapularis Genome Project Consortium"/>
            <person name="Caler E."/>
            <person name="Hannick L.I."/>
            <person name="Bidwell S."/>
            <person name="Joardar V."/>
            <person name="Thiagarajan M."/>
            <person name="Amedeo P."/>
            <person name="Galinsky K.J."/>
            <person name="Schobel S."/>
            <person name="Inman J."/>
            <person name="Hostetler J."/>
            <person name="Miller J."/>
            <person name="Hammond M."/>
            <person name="Megy K."/>
            <person name="Lawson D."/>
            <person name="Kodira C."/>
            <person name="Sutton G."/>
            <person name="Meyer J."/>
            <person name="Hill C.A."/>
            <person name="Birren B."/>
            <person name="Nene V."/>
            <person name="Collins F."/>
            <person name="Alarcon-Chaidez F."/>
            <person name="Wikel S."/>
            <person name="Strausberg R."/>
        </authorList>
    </citation>
    <scope>NUCLEOTIDE SEQUENCE [LARGE SCALE GENOMIC DNA]</scope>
    <source>
        <strain evidence="3">Wikel</strain>
        <strain evidence="1">Wikel colony</strain>
    </source>
</reference>
<dbReference type="AlphaFoldDB" id="B7QNS7"/>
<dbReference type="InParanoid" id="B7QNS7"/>
<dbReference type="EMBL" id="ABJB010979265">
    <property type="status" value="NOT_ANNOTATED_CDS"/>
    <property type="molecule type" value="Genomic_DNA"/>
</dbReference>